<dbReference type="PROSITE" id="PS50021">
    <property type="entry name" value="CH"/>
    <property type="match status" value="2"/>
</dbReference>
<dbReference type="Gene3D" id="1.20.58.60">
    <property type="match status" value="2"/>
</dbReference>
<feature type="coiled-coil region" evidence="3">
    <location>
        <begin position="378"/>
        <end position="619"/>
    </location>
</feature>
<dbReference type="InterPro" id="IPR011992">
    <property type="entry name" value="EF-hand-dom_pair"/>
</dbReference>
<dbReference type="EMBL" id="LXWW01000336">
    <property type="protein sequence ID" value="OAO13714.1"/>
    <property type="molecule type" value="Genomic_DNA"/>
</dbReference>
<dbReference type="SUPFAM" id="SSF47576">
    <property type="entry name" value="Calponin-homology domain, CH-domain"/>
    <property type="match status" value="1"/>
</dbReference>
<dbReference type="SMART" id="SM00033">
    <property type="entry name" value="CH"/>
    <property type="match status" value="2"/>
</dbReference>
<dbReference type="PROSITE" id="PS50222">
    <property type="entry name" value="EF_HAND_2"/>
    <property type="match status" value="1"/>
</dbReference>
<dbReference type="InterPro" id="IPR036872">
    <property type="entry name" value="CH_dom_sf"/>
</dbReference>
<dbReference type="InterPro" id="IPR001589">
    <property type="entry name" value="Actinin_actin-bd_CS"/>
</dbReference>
<protein>
    <submittedName>
        <fullName evidence="6">Alpha actinin</fullName>
    </submittedName>
</protein>
<keyword evidence="7" id="KW-1185">Reference proteome</keyword>
<feature type="domain" description="Calponin-homology (CH)" evidence="4">
    <location>
        <begin position="130"/>
        <end position="233"/>
    </location>
</feature>
<dbReference type="GO" id="GO:0003779">
    <property type="term" value="F:actin binding"/>
    <property type="evidence" value="ECO:0007669"/>
    <property type="project" value="UniProtKB-KW"/>
</dbReference>
<organism evidence="6 7">
    <name type="scientific">Blastocystis sp. subtype 1 (strain ATCC 50177 / NandII)</name>
    <dbReference type="NCBI Taxonomy" id="478820"/>
    <lineage>
        <taxon>Eukaryota</taxon>
        <taxon>Sar</taxon>
        <taxon>Stramenopiles</taxon>
        <taxon>Bigyra</taxon>
        <taxon>Opalozoa</taxon>
        <taxon>Opalinata</taxon>
        <taxon>Blastocystidae</taxon>
        <taxon>Blastocystis</taxon>
    </lineage>
</organism>
<dbReference type="SUPFAM" id="SSF47473">
    <property type="entry name" value="EF-hand"/>
    <property type="match status" value="1"/>
</dbReference>
<keyword evidence="1" id="KW-0677">Repeat</keyword>
<name>A0A196SCH9_BLAHN</name>
<dbReference type="Pfam" id="PF00307">
    <property type="entry name" value="CH"/>
    <property type="match status" value="2"/>
</dbReference>
<dbReference type="PROSITE" id="PS00019">
    <property type="entry name" value="ACTININ_1"/>
    <property type="match status" value="1"/>
</dbReference>
<dbReference type="Proteomes" id="UP000078348">
    <property type="component" value="Unassembled WGS sequence"/>
</dbReference>
<evidence type="ECO:0000256" key="2">
    <source>
        <dbReference type="ARBA" id="ARBA00023203"/>
    </source>
</evidence>
<dbReference type="OrthoDB" id="10017054at2759"/>
<evidence type="ECO:0000313" key="6">
    <source>
        <dbReference type="EMBL" id="OAO13714.1"/>
    </source>
</evidence>
<feature type="domain" description="Calponin-homology (CH)" evidence="4">
    <location>
        <begin position="14"/>
        <end position="121"/>
    </location>
</feature>
<dbReference type="SUPFAM" id="SSF46966">
    <property type="entry name" value="Spectrin repeat"/>
    <property type="match status" value="1"/>
</dbReference>
<dbReference type="AlphaFoldDB" id="A0A196SCH9"/>
<evidence type="ECO:0000256" key="1">
    <source>
        <dbReference type="ARBA" id="ARBA00022737"/>
    </source>
</evidence>
<dbReference type="PANTHER" id="PTHR11915">
    <property type="entry name" value="SPECTRIN/FILAMIN RELATED CYTOSKELETAL PROTEIN"/>
    <property type="match status" value="1"/>
</dbReference>
<evidence type="ECO:0000259" key="4">
    <source>
        <dbReference type="PROSITE" id="PS50021"/>
    </source>
</evidence>
<dbReference type="STRING" id="478820.A0A196SCH9"/>
<proteinExistence type="predicted"/>
<dbReference type="GO" id="GO:0005509">
    <property type="term" value="F:calcium ion binding"/>
    <property type="evidence" value="ECO:0007669"/>
    <property type="project" value="InterPro"/>
</dbReference>
<dbReference type="InterPro" id="IPR001715">
    <property type="entry name" value="CH_dom"/>
</dbReference>
<evidence type="ECO:0000256" key="3">
    <source>
        <dbReference type="SAM" id="Coils"/>
    </source>
</evidence>
<dbReference type="Gene3D" id="1.10.418.10">
    <property type="entry name" value="Calponin-like domain"/>
    <property type="match status" value="2"/>
</dbReference>
<feature type="domain" description="EF-hand" evidence="5">
    <location>
        <begin position="709"/>
        <end position="743"/>
    </location>
</feature>
<comment type="caution">
    <text evidence="6">The sequence shown here is derived from an EMBL/GenBank/DDBJ whole genome shotgun (WGS) entry which is preliminary data.</text>
</comment>
<evidence type="ECO:0000259" key="5">
    <source>
        <dbReference type="PROSITE" id="PS50222"/>
    </source>
</evidence>
<accession>A0A196SCH9</accession>
<evidence type="ECO:0000313" key="7">
    <source>
        <dbReference type="Proteomes" id="UP000078348"/>
    </source>
</evidence>
<dbReference type="InterPro" id="IPR002048">
    <property type="entry name" value="EF_hand_dom"/>
</dbReference>
<reference evidence="6 7" key="1">
    <citation type="submission" date="2016-05" db="EMBL/GenBank/DDBJ databases">
        <title>Nuclear genome of Blastocystis sp. subtype 1 NandII.</title>
        <authorList>
            <person name="Gentekaki E."/>
            <person name="Curtis B."/>
            <person name="Stairs C."/>
            <person name="Eme L."/>
            <person name="Herman E."/>
            <person name="Klimes V."/>
            <person name="Arias M.C."/>
            <person name="Elias M."/>
            <person name="Hilliou F."/>
            <person name="Klute M."/>
            <person name="Malik S.-B."/>
            <person name="Pightling A."/>
            <person name="Rachubinski R."/>
            <person name="Salas D."/>
            <person name="Schlacht A."/>
            <person name="Suga H."/>
            <person name="Archibald J."/>
            <person name="Ball S.G."/>
            <person name="Clark G."/>
            <person name="Dacks J."/>
            <person name="Van Der Giezen M."/>
            <person name="Tsaousis A."/>
            <person name="Roger A."/>
        </authorList>
    </citation>
    <scope>NUCLEOTIDE SEQUENCE [LARGE SCALE GENOMIC DNA]</scope>
    <source>
        <strain evidence="7">ATCC 50177 / NandII</strain>
    </source>
</reference>
<keyword evidence="3" id="KW-0175">Coiled coil</keyword>
<gene>
    <name evidence="6" type="ORF">AV274_4589</name>
</gene>
<sequence>MSDTVPVEEAAWIQVQKKTFTKWVNQQLAPVGVHIDDIYMDFRNGINLVTLLQVLFKEPIVARVNKNPKFAFQASENLKPCFDYLLYKKKAKMVNLGPMDIFNGVHKLTLALVFQIILIVQVENIEVDGLKGQHGLLLWVNRQIEPFGQHVSDFKESWRDGKAFAALAAALCQDYKWNDTLGMGQDDLHASSYDAMEKELHVPKLLDPEDFHNDEIDDNSVLTYVSTIFNTVASDDESKRHVQAIDKVARLAMKTGSLILKYEKEAKAYSKHMDEKMEYFKKTEAMNSKECRKLIKELDEYKKGEKMEIKAKKTDLESMLMDIHESERSENRPLYIPPEGLGPNELSQKYRDLEEAEDEYENRLLKKFKYFLMIETLMNQLDRKCQRLNDRLKNNMEKADENDLGNSVAEAMQKLNELEDLEDEDEDTAKEMRELHELLEQFPKDCSEYTEAMDMVEEVERTKEEWDDKKKEYREKLEKNLEKQQELERLEKDMVKEADKIDEHLDHVELLLGKTNGDDPFGTAEADASTTEAREELERVKSRVKQLKEKQAQLLADNKDEEVKRHPVKPIQDRIDNLERQLKGREDELDAINRHTAECNEALKAYDDLANDVQQYVEDNTNDLRAKKELPPKDQLAEIEKKKREYNRPPECYRVMKEKEEECRKIGTDTDSFGPINSIWAEYGKYLDRKEAKLKDDEERKKNESLSPEEEALLEKVYNALNQDGQGLTVDQLREALQAMGINMSLNDIMAKLQAMGYEVTPGLRLGLPDFKKFLLELKATKNNKEDIQNSWKYLAKGSDKIRDQDVDKYFKECKSYPYLKESMPADENGMCDYKDWTEAAFKH</sequence>
<keyword evidence="2" id="KW-0009">Actin-binding</keyword>